<dbReference type="Gene3D" id="1.20.1260.20">
    <property type="entry name" value="PPE superfamily"/>
    <property type="match status" value="1"/>
</dbReference>
<evidence type="ECO:0000313" key="2">
    <source>
        <dbReference type="EMBL" id="MFC4855079.1"/>
    </source>
</evidence>
<feature type="compositionally biased region" description="Low complexity" evidence="1">
    <location>
        <begin position="196"/>
        <end position="253"/>
    </location>
</feature>
<gene>
    <name evidence="2" type="ORF">ACFPCV_16355</name>
</gene>
<dbReference type="RefSeq" id="WP_378057029.1">
    <property type="nucleotide sequence ID" value="NZ_JBHSIS010000007.1"/>
</dbReference>
<accession>A0ABV9S2F7</accession>
<protein>
    <recommendedName>
        <fullName evidence="4">PPE family protein</fullName>
    </recommendedName>
</protein>
<organism evidence="2 3">
    <name type="scientific">Actinophytocola glycyrrhizae</name>
    <dbReference type="NCBI Taxonomy" id="2044873"/>
    <lineage>
        <taxon>Bacteria</taxon>
        <taxon>Bacillati</taxon>
        <taxon>Actinomycetota</taxon>
        <taxon>Actinomycetes</taxon>
        <taxon>Pseudonocardiales</taxon>
        <taxon>Pseudonocardiaceae</taxon>
    </lineage>
</organism>
<sequence>MGFWDTFNPFAGMTGAEIYHNFRGGTGDNGAGLYSAAFKVQLLVKNYNERTKSITALTTSMESAWEGGAGGAARRGAGPLAVEHGLAGDTMTTAETTLGSQFDAFRSAQRTVTEVPPTPDKPSPWENLTSLGGANRNYENQVTQVNAANDQNVLIMEAYEGESEANASAMPTTYGRITDDYAEVGVERPPPPTPPVAYERPPGTSGDPGSGNTNNNGNYTLPGTNDPSYQNNNPNNQNNNTTNPNHNNQTNPNDFRPPPPSTVEPPRFPPGPNPGQNPNQPGMPGMLPPPGFGPNGDGRGDGRGGGRGFGPGGGRGFGPGGGGGGMGGPGSGGSGGPGSGGGARGLGSGFGPGAGGAAAAGEGSAARGGMGGPGGGAAGGRGAMGGGMGGGGRRGEGDDDTEHERPSFLVEPDPHDTFGTDEVTAPPVIGG</sequence>
<reference evidence="3" key="1">
    <citation type="journal article" date="2019" name="Int. J. Syst. Evol. Microbiol.">
        <title>The Global Catalogue of Microorganisms (GCM) 10K type strain sequencing project: providing services to taxonomists for standard genome sequencing and annotation.</title>
        <authorList>
            <consortium name="The Broad Institute Genomics Platform"/>
            <consortium name="The Broad Institute Genome Sequencing Center for Infectious Disease"/>
            <person name="Wu L."/>
            <person name="Ma J."/>
        </authorList>
    </citation>
    <scope>NUCLEOTIDE SEQUENCE [LARGE SCALE GENOMIC DNA]</scope>
    <source>
        <strain evidence="3">ZS-22-S1</strain>
    </source>
</reference>
<feature type="compositionally biased region" description="Gly residues" evidence="1">
    <location>
        <begin position="305"/>
        <end position="358"/>
    </location>
</feature>
<feature type="region of interest" description="Disordered" evidence="1">
    <location>
        <begin position="113"/>
        <end position="133"/>
    </location>
</feature>
<feature type="compositionally biased region" description="Gly residues" evidence="1">
    <location>
        <begin position="366"/>
        <end position="392"/>
    </location>
</feature>
<evidence type="ECO:0008006" key="4">
    <source>
        <dbReference type="Google" id="ProtNLM"/>
    </source>
</evidence>
<feature type="compositionally biased region" description="Pro residues" evidence="1">
    <location>
        <begin position="255"/>
        <end position="275"/>
    </location>
</feature>
<evidence type="ECO:0000256" key="1">
    <source>
        <dbReference type="SAM" id="MobiDB-lite"/>
    </source>
</evidence>
<dbReference type="Proteomes" id="UP001595859">
    <property type="component" value="Unassembled WGS sequence"/>
</dbReference>
<feature type="compositionally biased region" description="Basic and acidic residues" evidence="1">
    <location>
        <begin position="402"/>
        <end position="418"/>
    </location>
</feature>
<comment type="caution">
    <text evidence="2">The sequence shown here is derived from an EMBL/GenBank/DDBJ whole genome shotgun (WGS) entry which is preliminary data.</text>
</comment>
<keyword evidence="3" id="KW-1185">Reference proteome</keyword>
<proteinExistence type="predicted"/>
<name>A0ABV9S2F7_9PSEU</name>
<feature type="region of interest" description="Disordered" evidence="1">
    <location>
        <begin position="183"/>
        <end position="431"/>
    </location>
</feature>
<dbReference type="InterPro" id="IPR038332">
    <property type="entry name" value="PPE_sf"/>
</dbReference>
<feature type="compositionally biased region" description="Low complexity" evidence="1">
    <location>
        <begin position="276"/>
        <end position="285"/>
    </location>
</feature>
<dbReference type="EMBL" id="JBHSIS010000007">
    <property type="protein sequence ID" value="MFC4855079.1"/>
    <property type="molecule type" value="Genomic_DNA"/>
</dbReference>
<evidence type="ECO:0000313" key="3">
    <source>
        <dbReference type="Proteomes" id="UP001595859"/>
    </source>
</evidence>